<evidence type="ECO:0000313" key="3">
    <source>
        <dbReference type="EMBL" id="KAJ8995601.1"/>
    </source>
</evidence>
<name>A0AAN6F192_EXODE</name>
<proteinExistence type="predicted"/>
<protein>
    <submittedName>
        <fullName evidence="3">Uncharacterized protein</fullName>
    </submittedName>
</protein>
<keyword evidence="2" id="KW-1133">Transmembrane helix</keyword>
<dbReference type="EMBL" id="JAJGCB010000001">
    <property type="protein sequence ID" value="KAJ8995601.1"/>
    <property type="molecule type" value="Genomic_DNA"/>
</dbReference>
<feature type="transmembrane region" description="Helical" evidence="2">
    <location>
        <begin position="59"/>
        <end position="81"/>
    </location>
</feature>
<dbReference type="Proteomes" id="UP001161757">
    <property type="component" value="Unassembled WGS sequence"/>
</dbReference>
<feature type="region of interest" description="Disordered" evidence="1">
    <location>
        <begin position="1"/>
        <end position="54"/>
    </location>
</feature>
<evidence type="ECO:0000256" key="1">
    <source>
        <dbReference type="SAM" id="MobiDB-lite"/>
    </source>
</evidence>
<comment type="caution">
    <text evidence="3">The sequence shown here is derived from an EMBL/GenBank/DDBJ whole genome shotgun (WGS) entry which is preliminary data.</text>
</comment>
<keyword evidence="2" id="KW-0812">Transmembrane</keyword>
<dbReference type="AlphaFoldDB" id="A0AAN6F192"/>
<sequence length="357" mass="40520">MERGWKPPTRARARDAGRAFSTNVLRNRQPGSTLQLARPPRYMPKRQSSRQRRSSTGGVFAVAARLCMVLVVVGLCLWSIWHGSHLWVRFGNRISCKQQTEVRVQNVLPVDGVRRCRQIHTKIAQKVDQLDVGLPHGLMPDLDRLDTAMEQLGTDMERGAAHVVGRLACSVKVFMHHEGQSYRPQLSVDVQHGRNLTRSAIQALNATRAVQLSVAQALRDRHKQLGEWEESFNRNKSRFLRGPAAAFGRRDVRSEEEMAREVEMEAKACRDIRALERLRSDEIVSAISWTNRILNTLVHLDDCLAELETVITTLGPHPQPSDMLRVETAFLRCVPPTYDLSYRGLKPAFWATVFGYD</sequence>
<feature type="compositionally biased region" description="Basic residues" evidence="1">
    <location>
        <begin position="43"/>
        <end position="53"/>
    </location>
</feature>
<evidence type="ECO:0000256" key="2">
    <source>
        <dbReference type="SAM" id="Phobius"/>
    </source>
</evidence>
<reference evidence="3" key="1">
    <citation type="submission" date="2023-01" db="EMBL/GenBank/DDBJ databases">
        <title>Exophiala dermititidis isolated from Cystic Fibrosis Patient.</title>
        <authorList>
            <person name="Kurbessoian T."/>
            <person name="Crocker A."/>
            <person name="Murante D."/>
            <person name="Hogan D.A."/>
            <person name="Stajich J.E."/>
        </authorList>
    </citation>
    <scope>NUCLEOTIDE SEQUENCE</scope>
    <source>
        <strain evidence="3">Ex8</strain>
    </source>
</reference>
<organism evidence="3 4">
    <name type="scientific">Exophiala dermatitidis</name>
    <name type="common">Black yeast-like fungus</name>
    <name type="synonym">Wangiella dermatitidis</name>
    <dbReference type="NCBI Taxonomy" id="5970"/>
    <lineage>
        <taxon>Eukaryota</taxon>
        <taxon>Fungi</taxon>
        <taxon>Dikarya</taxon>
        <taxon>Ascomycota</taxon>
        <taxon>Pezizomycotina</taxon>
        <taxon>Eurotiomycetes</taxon>
        <taxon>Chaetothyriomycetidae</taxon>
        <taxon>Chaetothyriales</taxon>
        <taxon>Herpotrichiellaceae</taxon>
        <taxon>Exophiala</taxon>
    </lineage>
</organism>
<keyword evidence="2" id="KW-0472">Membrane</keyword>
<evidence type="ECO:0000313" key="4">
    <source>
        <dbReference type="Proteomes" id="UP001161757"/>
    </source>
</evidence>
<feature type="compositionally biased region" description="Polar residues" evidence="1">
    <location>
        <begin position="20"/>
        <end position="35"/>
    </location>
</feature>
<accession>A0AAN6F192</accession>
<gene>
    <name evidence="3" type="ORF">HRR80_000366</name>
</gene>